<feature type="compositionally biased region" description="Basic and acidic residues" evidence="1">
    <location>
        <begin position="326"/>
        <end position="337"/>
    </location>
</feature>
<dbReference type="Pfam" id="PF13489">
    <property type="entry name" value="Methyltransf_23"/>
    <property type="match status" value="1"/>
</dbReference>
<dbReference type="GO" id="GO:0032259">
    <property type="term" value="P:methylation"/>
    <property type="evidence" value="ECO:0007669"/>
    <property type="project" value="UniProtKB-KW"/>
</dbReference>
<keyword evidence="3" id="KW-1185">Reference proteome</keyword>
<keyword evidence="2" id="KW-0489">Methyltransferase</keyword>
<dbReference type="AlphaFoldDB" id="A0A3N7J4E4"/>
<dbReference type="Proteomes" id="UP000267464">
    <property type="component" value="Unassembled WGS sequence"/>
</dbReference>
<name>A0A3N7J4E4_9BURK</name>
<evidence type="ECO:0000256" key="1">
    <source>
        <dbReference type="SAM" id="MobiDB-lite"/>
    </source>
</evidence>
<keyword evidence="2" id="KW-0808">Transferase</keyword>
<dbReference type="GO" id="GO:0008168">
    <property type="term" value="F:methyltransferase activity"/>
    <property type="evidence" value="ECO:0007669"/>
    <property type="project" value="UniProtKB-KW"/>
</dbReference>
<comment type="caution">
    <text evidence="2">The sequence shown here is derived from an EMBL/GenBank/DDBJ whole genome shotgun (WGS) entry which is preliminary data.</text>
</comment>
<proteinExistence type="predicted"/>
<dbReference type="RefSeq" id="WP_124538376.1">
    <property type="nucleotide sequence ID" value="NZ_QUSW01000001.1"/>
</dbReference>
<reference evidence="2 3" key="1">
    <citation type="submission" date="2018-08" db="EMBL/GenBank/DDBJ databases">
        <authorList>
            <person name="Khan S.A."/>
            <person name="Jeon C.O."/>
            <person name="Chun B.H."/>
            <person name="Jeong S.E."/>
        </authorList>
    </citation>
    <scope>NUCLEOTIDE SEQUENCE [LARGE SCALE GENOMIC DNA]</scope>
    <source>
        <strain evidence="2 3">S-16</strain>
    </source>
</reference>
<evidence type="ECO:0000313" key="3">
    <source>
        <dbReference type="Proteomes" id="UP000267464"/>
    </source>
</evidence>
<dbReference type="InterPro" id="IPR029063">
    <property type="entry name" value="SAM-dependent_MTases_sf"/>
</dbReference>
<sequence length="353" mass="39401">MSLPIQEDAWPDQDLEPVGRCPVCGDGRRAVWREQVTDAAFRAAPGRWTLWRCQACETAYLDPRPTAASIGRAYSRYYTHAEPAKNFLVPGDRPDLRFKRAIHLSHYRRDYGHPSDEAFPLGWLAFAWSPWRRARAGQFIRHLPAPSTRADVLLDVGCGDGGFLRVARALGYQARGIEFDPVAAATAQREGFEVFVGGVDDAPLPDAGLAQVSLSHVIEHLHDPVAALRRLHQALRPGGRIWLQTPNIDSRGAERFGVAWRGLEAPRHLVMFNAASLMTALRHAGFVDMRLMPPQLDAAFYIEQSTAMAAGLDPYQGDRGRRRAARREGKAWDRDALKHPEHAESITVVARRP</sequence>
<protein>
    <submittedName>
        <fullName evidence="2">Class I SAM-dependent methyltransferase</fullName>
    </submittedName>
</protein>
<dbReference type="EMBL" id="QUSW01000001">
    <property type="protein sequence ID" value="RQP25722.1"/>
    <property type="molecule type" value="Genomic_DNA"/>
</dbReference>
<dbReference type="SUPFAM" id="SSF53335">
    <property type="entry name" value="S-adenosyl-L-methionine-dependent methyltransferases"/>
    <property type="match status" value="1"/>
</dbReference>
<dbReference type="OrthoDB" id="9816564at2"/>
<gene>
    <name evidence="2" type="ORF">DZC73_01210</name>
</gene>
<dbReference type="PANTHER" id="PTHR43861">
    <property type="entry name" value="TRANS-ACONITATE 2-METHYLTRANSFERASE-RELATED"/>
    <property type="match status" value="1"/>
</dbReference>
<dbReference type="Gene3D" id="3.40.50.150">
    <property type="entry name" value="Vaccinia Virus protein VP39"/>
    <property type="match status" value="1"/>
</dbReference>
<evidence type="ECO:0000313" key="2">
    <source>
        <dbReference type="EMBL" id="RQP25722.1"/>
    </source>
</evidence>
<dbReference type="CDD" id="cd02440">
    <property type="entry name" value="AdoMet_MTases"/>
    <property type="match status" value="1"/>
</dbReference>
<reference evidence="2 3" key="2">
    <citation type="submission" date="2018-12" db="EMBL/GenBank/DDBJ databases">
        <title>Rhizobacter gummiphilus sp. nov., a rubber-degrading bacterium isolated from the soil of a botanical garden in Japan.</title>
        <authorList>
            <person name="Shunsuke S.S."/>
        </authorList>
    </citation>
    <scope>NUCLEOTIDE SEQUENCE [LARGE SCALE GENOMIC DNA]</scope>
    <source>
        <strain evidence="2 3">S-16</strain>
    </source>
</reference>
<organism evidence="2 3">
    <name type="scientific">Piscinibacter terrae</name>
    <dbReference type="NCBI Taxonomy" id="2496871"/>
    <lineage>
        <taxon>Bacteria</taxon>
        <taxon>Pseudomonadati</taxon>
        <taxon>Pseudomonadota</taxon>
        <taxon>Betaproteobacteria</taxon>
        <taxon>Burkholderiales</taxon>
        <taxon>Sphaerotilaceae</taxon>
        <taxon>Piscinibacter</taxon>
    </lineage>
</organism>
<feature type="region of interest" description="Disordered" evidence="1">
    <location>
        <begin position="313"/>
        <end position="337"/>
    </location>
</feature>
<accession>A0A3N7J4E4</accession>